<dbReference type="GO" id="GO:0003910">
    <property type="term" value="F:DNA ligase (ATP) activity"/>
    <property type="evidence" value="ECO:0007669"/>
    <property type="project" value="InterPro"/>
</dbReference>
<organism evidence="8 9">
    <name type="scientific">Acaromyces ingoldii</name>
    <dbReference type="NCBI Taxonomy" id="215250"/>
    <lineage>
        <taxon>Eukaryota</taxon>
        <taxon>Fungi</taxon>
        <taxon>Dikarya</taxon>
        <taxon>Basidiomycota</taxon>
        <taxon>Ustilaginomycotina</taxon>
        <taxon>Exobasidiomycetes</taxon>
        <taxon>Exobasidiales</taxon>
        <taxon>Cryptobasidiaceae</taxon>
        <taxon>Acaromyces</taxon>
    </lineage>
</organism>
<protein>
    <recommendedName>
        <fullName evidence="7">ATP-dependent DNA ligase family profile domain-containing protein</fullName>
    </recommendedName>
</protein>
<evidence type="ECO:0000313" key="9">
    <source>
        <dbReference type="Proteomes" id="UP000245768"/>
    </source>
</evidence>
<sequence length="734" mass="81465">MLRGSVLVARREAAVAGPSVSRLSHRSGLAARAYQLQRGTRRDALLWAHRTLATSSPSSVSSASLPSSSAQSYYQNDDPQHGESPQLQQLRELRDLIVECGGTNSRIEKEKYLRASTSQDSANLLLFLYDDHVRLYTSASQLMSYLRQHGLVDGDVSKSRQTTLPHEEEARRVLYACGHGLLPSMHDVLGLLDSREVSGHLALSVLAIFLQDSGALQATSDETTAWRVEDSTTESGSKTSIEELVSRAATRLTVLECFCRCLDRNLRVGINAKTLRSVFVKGSPSTGLTSGKESRAGDAEEDPRTKTTDQDRRSRGKSAFEVALGKTIEKDQLHKLFPSSTADTPEHGEEWYVSRKLDGVRCVVQVDIAFPLTEGKLEVLSVESFSRSGRRFNGLKNLEEELKGFIAGSTVARNIISKSLDVGQELGPRGDKIARLYLDGECCALIPRHKAHSTSPMTDHQGHQVVVDSSSVSPSSAVGKEEDPLAYFVEDFTSVASALQRKNFTIHRPAFFPFDVLTFSEFANWRSGPPSSATFEERVKTRIEPLVDECNVMSAEASRVPLVRKLHQEKINTPEQVHRWIEEAAERGWEGIMLRKAGSLYEGKRTTDIRKFKQWREAEYVVEDVSINEMRLPIGKKYGQRRALASVWVDHNGVKVSIGSGFSVEERLAFAEDPQLILGKEITVQFFEESKSSARTASATVSGEGLGDGKIGHQLLSLRFPRVKKIWMEGRRNM</sequence>
<evidence type="ECO:0000259" key="7">
    <source>
        <dbReference type="Pfam" id="PF01068"/>
    </source>
</evidence>
<keyword evidence="9" id="KW-1185">Reference proteome</keyword>
<gene>
    <name evidence="8" type="ORF">FA10DRAFT_248868</name>
</gene>
<feature type="region of interest" description="Disordered" evidence="6">
    <location>
        <begin position="56"/>
        <end position="85"/>
    </location>
</feature>
<evidence type="ECO:0000256" key="1">
    <source>
        <dbReference type="ARBA" id="ARBA00001968"/>
    </source>
</evidence>
<dbReference type="InterPro" id="IPR012340">
    <property type="entry name" value="NA-bd_OB-fold"/>
</dbReference>
<dbReference type="InterPro" id="IPR012310">
    <property type="entry name" value="DNA_ligase_ATP-dep_cent"/>
</dbReference>
<dbReference type="PROSITE" id="PS00333">
    <property type="entry name" value="DNA_LIGASE_A2"/>
    <property type="match status" value="1"/>
</dbReference>
<evidence type="ECO:0000256" key="4">
    <source>
        <dbReference type="ARBA" id="ARBA00022763"/>
    </source>
</evidence>
<dbReference type="GO" id="GO:0006260">
    <property type="term" value="P:DNA replication"/>
    <property type="evidence" value="ECO:0007669"/>
    <property type="project" value="UniProtKB-KW"/>
</dbReference>
<dbReference type="SUPFAM" id="SSF50249">
    <property type="entry name" value="Nucleic acid-binding proteins"/>
    <property type="match status" value="1"/>
</dbReference>
<dbReference type="InParanoid" id="A0A316YXJ9"/>
<dbReference type="PANTHER" id="PTHR47810:SF1">
    <property type="entry name" value="DNA LIGASE B"/>
    <property type="match status" value="1"/>
</dbReference>
<dbReference type="PANTHER" id="PTHR47810">
    <property type="entry name" value="DNA LIGASE"/>
    <property type="match status" value="1"/>
</dbReference>
<dbReference type="GO" id="GO:0005524">
    <property type="term" value="F:ATP binding"/>
    <property type="evidence" value="ECO:0007669"/>
    <property type="project" value="InterPro"/>
</dbReference>
<dbReference type="OrthoDB" id="411785at2759"/>
<keyword evidence="4" id="KW-0227">DNA damage</keyword>
<evidence type="ECO:0000313" key="8">
    <source>
        <dbReference type="EMBL" id="PWN94240.1"/>
    </source>
</evidence>
<evidence type="ECO:0000256" key="6">
    <source>
        <dbReference type="SAM" id="MobiDB-lite"/>
    </source>
</evidence>
<feature type="compositionally biased region" description="Low complexity" evidence="6">
    <location>
        <begin position="56"/>
        <end position="75"/>
    </location>
</feature>
<dbReference type="GO" id="GO:0006281">
    <property type="term" value="P:DNA repair"/>
    <property type="evidence" value="ECO:0007669"/>
    <property type="project" value="UniProtKB-KW"/>
</dbReference>
<dbReference type="InterPro" id="IPR016059">
    <property type="entry name" value="DNA_ligase_ATP-dep_CS"/>
</dbReference>
<dbReference type="Proteomes" id="UP000245768">
    <property type="component" value="Unassembled WGS sequence"/>
</dbReference>
<evidence type="ECO:0000256" key="3">
    <source>
        <dbReference type="ARBA" id="ARBA00022705"/>
    </source>
</evidence>
<dbReference type="Pfam" id="PF01068">
    <property type="entry name" value="DNA_ligase_A_M"/>
    <property type="match status" value="1"/>
</dbReference>
<feature type="region of interest" description="Disordered" evidence="6">
    <location>
        <begin position="283"/>
        <end position="317"/>
    </location>
</feature>
<evidence type="ECO:0000256" key="2">
    <source>
        <dbReference type="ARBA" id="ARBA00022598"/>
    </source>
</evidence>
<feature type="domain" description="ATP-dependent DNA ligase family profile" evidence="7">
    <location>
        <begin position="347"/>
        <end position="613"/>
    </location>
</feature>
<dbReference type="GO" id="GO:0006310">
    <property type="term" value="P:DNA recombination"/>
    <property type="evidence" value="ECO:0007669"/>
    <property type="project" value="InterPro"/>
</dbReference>
<feature type="compositionally biased region" description="Basic and acidic residues" evidence="6">
    <location>
        <begin position="292"/>
        <end position="313"/>
    </location>
</feature>
<keyword evidence="5" id="KW-0234">DNA repair</keyword>
<evidence type="ECO:0000256" key="5">
    <source>
        <dbReference type="ARBA" id="ARBA00023204"/>
    </source>
</evidence>
<dbReference type="GeneID" id="37041423"/>
<dbReference type="RefSeq" id="XP_025381438.1">
    <property type="nucleotide sequence ID" value="XM_025519507.1"/>
</dbReference>
<dbReference type="Gene3D" id="3.30.470.30">
    <property type="entry name" value="DNA ligase/mRNA capping enzyme"/>
    <property type="match status" value="1"/>
</dbReference>
<comment type="cofactor">
    <cofactor evidence="1">
        <name>a divalent metal cation</name>
        <dbReference type="ChEBI" id="CHEBI:60240"/>
    </cofactor>
</comment>
<accession>A0A316YXJ9</accession>
<keyword evidence="2" id="KW-0436">Ligase</keyword>
<dbReference type="AlphaFoldDB" id="A0A316YXJ9"/>
<reference evidence="8 9" key="1">
    <citation type="journal article" date="2018" name="Mol. Biol. Evol.">
        <title>Broad Genomic Sampling Reveals a Smut Pathogenic Ancestry of the Fungal Clade Ustilaginomycotina.</title>
        <authorList>
            <person name="Kijpornyongpan T."/>
            <person name="Mondo S.J."/>
            <person name="Barry K."/>
            <person name="Sandor L."/>
            <person name="Lee J."/>
            <person name="Lipzen A."/>
            <person name="Pangilinan J."/>
            <person name="LaButti K."/>
            <person name="Hainaut M."/>
            <person name="Henrissat B."/>
            <person name="Grigoriev I.V."/>
            <person name="Spatafora J.W."/>
            <person name="Aime M.C."/>
        </authorList>
    </citation>
    <scope>NUCLEOTIDE SEQUENCE [LARGE SCALE GENOMIC DNA]</scope>
    <source>
        <strain evidence="8 9">MCA 4198</strain>
    </source>
</reference>
<keyword evidence="3" id="KW-0235">DNA replication</keyword>
<dbReference type="SUPFAM" id="SSF56091">
    <property type="entry name" value="DNA ligase/mRNA capping enzyme, catalytic domain"/>
    <property type="match status" value="1"/>
</dbReference>
<dbReference type="Gene3D" id="2.40.50.140">
    <property type="entry name" value="Nucleic acid-binding proteins"/>
    <property type="match status" value="1"/>
</dbReference>
<proteinExistence type="predicted"/>
<name>A0A316YXJ9_9BASI</name>
<dbReference type="EMBL" id="KZ819634">
    <property type="protein sequence ID" value="PWN94240.1"/>
    <property type="molecule type" value="Genomic_DNA"/>
</dbReference>
<dbReference type="InterPro" id="IPR050326">
    <property type="entry name" value="NAD_dep_DNA_ligaseB"/>
</dbReference>